<dbReference type="SUPFAM" id="SSF75005">
    <property type="entry name" value="Arabinanase/levansucrase/invertase"/>
    <property type="match status" value="1"/>
</dbReference>
<dbReference type="eggNOG" id="COG3507">
    <property type="taxonomic scope" value="Bacteria"/>
</dbReference>
<dbReference type="InterPro" id="IPR041542">
    <property type="entry name" value="GH43_C2"/>
</dbReference>
<dbReference type="HOGENOM" id="CLU_039823_0_0_5"/>
<evidence type="ECO:0000256" key="3">
    <source>
        <dbReference type="ARBA" id="ARBA00023295"/>
    </source>
</evidence>
<dbReference type="Gene3D" id="2.115.10.20">
    <property type="entry name" value="Glycosyl hydrolase domain, family 43"/>
    <property type="match status" value="1"/>
</dbReference>
<dbReference type="EMBL" id="CP001678">
    <property type="protein sequence ID" value="ACT60477.1"/>
    <property type="molecule type" value="Genomic_DNA"/>
</dbReference>
<sequence>MKDISRRQGLALLGLGAAAACSKVSENSIESLPHNKESSKAEPRVWGKGYEGQRIADRGDGTFLNPIFAGDHPDPAILKDGDTYYVTFSSFEAYPGLLIYRSYDLVNWEPLKPALSKYIGSVWAPDLIKHGDRFYMYIPARTSDYKSNYVIWADDIEGPWSDPVDLKLHDHIDPGHIVGEDSKRYLFLSNGDMIQLSDDGLSTVGEVKHIYDPWMYPQEWDVECFCPEGPKMLRKGDWFYMLTAVGGTAGPPTSHMVISARSKSVFGPWEHAPNNPQVRTKSRDEQWWSRGHASLVEGPEGKWWLISHGYENGYWTHGRQALLEPVKWRDDDWWESEGGDLSSSFPVPKSDKKVKHGMPFSDDFAGPGLAPQWAFFKPSPDEYDRLSIGSGTLAMKAKGLEPKDSSPLCFKAGDLAYQIDIEVERDPGARGGLLAFYNENIYAGLAFDDEGFIFHRYGMERRRPRDIPKGVEHLFLRMKYDHHILTYYYSFDNESWNKFEVQMEVSGYHHNVGYGFLSLTPGIYAARDGEVRFSNMKYKALNR</sequence>
<dbReference type="RefSeq" id="WP_015828627.1">
    <property type="nucleotide sequence ID" value="NC_012982.1"/>
</dbReference>
<evidence type="ECO:0000259" key="7">
    <source>
        <dbReference type="Pfam" id="PF17851"/>
    </source>
</evidence>
<feature type="domain" description="Beta-xylosidase C-terminal Concanavalin A-like" evidence="7">
    <location>
        <begin position="361"/>
        <end position="528"/>
    </location>
</feature>
<protein>
    <submittedName>
        <fullName evidence="8">Glycoside hydrolase family 43</fullName>
    </submittedName>
</protein>
<dbReference type="PANTHER" id="PTHR42812:SF2">
    <property type="entry name" value="XYLOSIDASE_ARABINOSIDASE"/>
    <property type="match status" value="1"/>
</dbReference>
<dbReference type="CDD" id="cd09002">
    <property type="entry name" value="GH43_XYL-like"/>
    <property type="match status" value="1"/>
</dbReference>
<comment type="similarity">
    <text evidence="1 6">Belongs to the glycosyl hydrolase 43 family.</text>
</comment>
<dbReference type="GO" id="GO:0005975">
    <property type="term" value="P:carbohydrate metabolic process"/>
    <property type="evidence" value="ECO:0007669"/>
    <property type="project" value="InterPro"/>
</dbReference>
<evidence type="ECO:0000256" key="4">
    <source>
        <dbReference type="PIRSR" id="PIRSR606710-1"/>
    </source>
</evidence>
<evidence type="ECO:0000313" key="8">
    <source>
        <dbReference type="EMBL" id="ACT60477.1"/>
    </source>
</evidence>
<reference evidence="9" key="1">
    <citation type="journal article" date="2011" name="J. Bacteriol.">
        <title>Genome sequences of eight morphologically diverse alphaproteobacteria.</title>
        <authorList>
            <consortium name="US DOE Joint Genome Institute"/>
            <person name="Brown P.J."/>
            <person name="Kysela D.T."/>
            <person name="Buechlein A."/>
            <person name="Hemmerich C."/>
            <person name="Brun Y.V."/>
        </authorList>
    </citation>
    <scope>NUCLEOTIDE SEQUENCE [LARGE SCALE GENOMIC DNA]</scope>
    <source>
        <strain evidence="9">ATCC 49814 / DSM 5838 / IFAM 1418</strain>
    </source>
</reference>
<dbReference type="CAZy" id="GH43">
    <property type="family name" value="Glycoside Hydrolase Family 43"/>
</dbReference>
<accession>C6XQH8</accession>
<name>C6XQH8_HIRBI</name>
<dbReference type="Proteomes" id="UP000002745">
    <property type="component" value="Chromosome"/>
</dbReference>
<dbReference type="AlphaFoldDB" id="C6XQH8"/>
<dbReference type="OrthoDB" id="9801455at2"/>
<organism evidence="8 9">
    <name type="scientific">Hirschia baltica (strain ATCC 49814 / DSM 5838 / IFAM 1418)</name>
    <dbReference type="NCBI Taxonomy" id="582402"/>
    <lineage>
        <taxon>Bacteria</taxon>
        <taxon>Pseudomonadati</taxon>
        <taxon>Pseudomonadota</taxon>
        <taxon>Alphaproteobacteria</taxon>
        <taxon>Hyphomonadales</taxon>
        <taxon>Hyphomonadaceae</taxon>
        <taxon>Hirschia</taxon>
    </lineage>
</organism>
<feature type="active site" description="Proton donor" evidence="4">
    <location>
        <position position="228"/>
    </location>
</feature>
<keyword evidence="9" id="KW-1185">Reference proteome</keyword>
<dbReference type="STRING" id="582402.Hbal_2804"/>
<dbReference type="Gene3D" id="2.60.120.200">
    <property type="match status" value="1"/>
</dbReference>
<evidence type="ECO:0000313" key="9">
    <source>
        <dbReference type="Proteomes" id="UP000002745"/>
    </source>
</evidence>
<feature type="site" description="Important for catalytic activity, responsible for pKa modulation of the active site Glu and correct orientation of both the proton donor and substrate" evidence="5">
    <location>
        <position position="173"/>
    </location>
</feature>
<gene>
    <name evidence="8" type="ordered locus">Hbal_2804</name>
</gene>
<dbReference type="InterPro" id="IPR023296">
    <property type="entry name" value="Glyco_hydro_beta-prop_sf"/>
</dbReference>
<evidence type="ECO:0000256" key="1">
    <source>
        <dbReference type="ARBA" id="ARBA00009865"/>
    </source>
</evidence>
<dbReference type="PANTHER" id="PTHR42812">
    <property type="entry name" value="BETA-XYLOSIDASE"/>
    <property type="match status" value="1"/>
</dbReference>
<keyword evidence="3 6" id="KW-0326">Glycosidase</keyword>
<dbReference type="KEGG" id="hba:Hbal_2804"/>
<dbReference type="Pfam" id="PF17851">
    <property type="entry name" value="GH43_C2"/>
    <property type="match status" value="1"/>
</dbReference>
<dbReference type="PROSITE" id="PS51257">
    <property type="entry name" value="PROKAR_LIPOPROTEIN"/>
    <property type="match status" value="1"/>
</dbReference>
<dbReference type="InterPro" id="IPR006710">
    <property type="entry name" value="Glyco_hydro_43"/>
</dbReference>
<dbReference type="InterPro" id="IPR013320">
    <property type="entry name" value="ConA-like_dom_sf"/>
</dbReference>
<dbReference type="Pfam" id="PF04616">
    <property type="entry name" value="Glyco_hydro_43"/>
    <property type="match status" value="1"/>
</dbReference>
<evidence type="ECO:0000256" key="2">
    <source>
        <dbReference type="ARBA" id="ARBA00022801"/>
    </source>
</evidence>
<dbReference type="GO" id="GO:0004553">
    <property type="term" value="F:hydrolase activity, hydrolyzing O-glycosyl compounds"/>
    <property type="evidence" value="ECO:0007669"/>
    <property type="project" value="InterPro"/>
</dbReference>
<dbReference type="InterPro" id="IPR051795">
    <property type="entry name" value="Glycosyl_Hydrlase_43"/>
</dbReference>
<evidence type="ECO:0000256" key="5">
    <source>
        <dbReference type="PIRSR" id="PIRSR606710-2"/>
    </source>
</evidence>
<proteinExistence type="inferred from homology"/>
<evidence type="ECO:0000256" key="6">
    <source>
        <dbReference type="RuleBase" id="RU361187"/>
    </source>
</evidence>
<feature type="active site" description="Proton acceptor" evidence="4">
    <location>
        <position position="74"/>
    </location>
</feature>
<dbReference type="SUPFAM" id="SSF49899">
    <property type="entry name" value="Concanavalin A-like lectins/glucanases"/>
    <property type="match status" value="1"/>
</dbReference>
<keyword evidence="2 6" id="KW-0378">Hydrolase</keyword>